<feature type="transmembrane region" description="Helical" evidence="1">
    <location>
        <begin position="88"/>
        <end position="108"/>
    </location>
</feature>
<evidence type="ECO:0000313" key="4">
    <source>
        <dbReference type="EMBL" id="SQH98983.1"/>
    </source>
</evidence>
<dbReference type="GeneID" id="70782511"/>
<name>A0A2X4RAR5_9CORY</name>
<evidence type="ECO:0000256" key="1">
    <source>
        <dbReference type="SAM" id="Phobius"/>
    </source>
</evidence>
<dbReference type="EMBL" id="LS483460">
    <property type="protein sequence ID" value="SQH98983.1"/>
    <property type="molecule type" value="Genomic_DNA"/>
</dbReference>
<keyword evidence="1" id="KW-0472">Membrane</keyword>
<evidence type="ECO:0000259" key="2">
    <source>
        <dbReference type="Pfam" id="PF08044"/>
    </source>
</evidence>
<accession>A0A2X4RAR5</accession>
<sequence length="168" mass="18836">MENPDIRVGDAERSEALEKLSQHFVNGALGPDEFEQRTGEAAAARTRGEVAKLFADLPELSAPNATAPASRHEAELQEMLSRGRKVQIADSVIWSVAMIALFLGLFVFDWSYFWISPVIAFFASWAARGVLNFSESDEELFDELSEGEKKKRAERLRAAAERRREIGY</sequence>
<dbReference type="KEGG" id="cmin:NCTC10288_00578"/>
<organism evidence="4 5">
    <name type="scientific">Corynebacterium minutissimum</name>
    <dbReference type="NCBI Taxonomy" id="38301"/>
    <lineage>
        <taxon>Bacteria</taxon>
        <taxon>Bacillati</taxon>
        <taxon>Actinomycetota</taxon>
        <taxon>Actinomycetes</taxon>
        <taxon>Mycobacteriales</taxon>
        <taxon>Corynebacteriaceae</taxon>
        <taxon>Corynebacterium</taxon>
    </lineage>
</organism>
<reference evidence="3 6" key="2">
    <citation type="submission" date="2020-12" db="EMBL/GenBank/DDBJ databases">
        <title>FDA dAtabase for Regulatory Grade micrObial Sequences (FDA-ARGOS): Supporting development and validation of Infectious Disease Dx tests.</title>
        <authorList>
            <person name="Sproer C."/>
            <person name="Gronow S."/>
            <person name="Severitt S."/>
            <person name="Schroder I."/>
            <person name="Tallon L."/>
            <person name="Sadzewicz L."/>
            <person name="Zhao X."/>
            <person name="Boylan J."/>
            <person name="Ott S."/>
            <person name="Bowen H."/>
            <person name="Vavikolanu K."/>
            <person name="Mehta A."/>
            <person name="Aluvathingal J."/>
            <person name="Nadendla S."/>
            <person name="Lowell S."/>
            <person name="Myers T."/>
            <person name="Yan Y."/>
            <person name="Sichtig H."/>
        </authorList>
    </citation>
    <scope>NUCLEOTIDE SEQUENCE [LARGE SCALE GENOMIC DNA]</scope>
    <source>
        <strain evidence="3 6">FDAARGOS_894</strain>
    </source>
</reference>
<evidence type="ECO:0000313" key="6">
    <source>
        <dbReference type="Proteomes" id="UP000594905"/>
    </source>
</evidence>
<dbReference type="AlphaFoldDB" id="A0A2X4RAR5"/>
<keyword evidence="6" id="KW-1185">Reference proteome</keyword>
<dbReference type="InterPro" id="IPR012551">
    <property type="entry name" value="DUF1707_SHOCT-like"/>
</dbReference>
<proteinExistence type="predicted"/>
<keyword evidence="1" id="KW-1133">Transmembrane helix</keyword>
<dbReference type="STRING" id="38301.NX84_10440"/>
<feature type="domain" description="DUF1707" evidence="2">
    <location>
        <begin position="6"/>
        <end position="58"/>
    </location>
</feature>
<dbReference type="Proteomes" id="UP000249264">
    <property type="component" value="Chromosome 1"/>
</dbReference>
<dbReference type="Proteomes" id="UP000594905">
    <property type="component" value="Chromosome"/>
</dbReference>
<dbReference type="Pfam" id="PF08044">
    <property type="entry name" value="DUF1707"/>
    <property type="match status" value="1"/>
</dbReference>
<reference evidence="4 5" key="1">
    <citation type="submission" date="2018-06" db="EMBL/GenBank/DDBJ databases">
        <authorList>
            <consortium name="Pathogen Informatics"/>
            <person name="Doyle S."/>
        </authorList>
    </citation>
    <scope>NUCLEOTIDE SEQUENCE [LARGE SCALE GENOMIC DNA]</scope>
    <source>
        <strain evidence="4 5">NCTC10288</strain>
    </source>
</reference>
<keyword evidence="1" id="KW-0812">Transmembrane</keyword>
<dbReference type="RefSeq" id="WP_039676393.1">
    <property type="nucleotide sequence ID" value="NZ_CP065689.1"/>
</dbReference>
<gene>
    <name evidence="3" type="ORF">I6G51_11525</name>
    <name evidence="4" type="ORF">NCTC10288_00578</name>
</gene>
<evidence type="ECO:0000313" key="3">
    <source>
        <dbReference type="EMBL" id="QPS59489.1"/>
    </source>
</evidence>
<evidence type="ECO:0000313" key="5">
    <source>
        <dbReference type="Proteomes" id="UP000249264"/>
    </source>
</evidence>
<protein>
    <submittedName>
        <fullName evidence="3">DUF1707 domain-containing protein</fullName>
    </submittedName>
    <submittedName>
        <fullName evidence="4">Hypothetical membrane protein</fullName>
    </submittedName>
</protein>
<dbReference type="OrthoDB" id="3534574at2"/>
<dbReference type="EMBL" id="CP065689">
    <property type="protein sequence ID" value="QPS59489.1"/>
    <property type="molecule type" value="Genomic_DNA"/>
</dbReference>